<protein>
    <recommendedName>
        <fullName evidence="4">Chromo domain-containing protein</fullName>
    </recommendedName>
</protein>
<keyword evidence="3" id="KW-1185">Reference proteome</keyword>
<evidence type="ECO:0000256" key="1">
    <source>
        <dbReference type="SAM" id="MobiDB-lite"/>
    </source>
</evidence>
<dbReference type="AlphaFoldDB" id="A0A8S3VCA5"/>
<proteinExistence type="predicted"/>
<comment type="caution">
    <text evidence="2">The sequence shown here is derived from an EMBL/GenBank/DDBJ whole genome shotgun (WGS) entry which is preliminary data.</text>
</comment>
<gene>
    <name evidence="2" type="ORF">MEDL_66383</name>
</gene>
<evidence type="ECO:0000313" key="2">
    <source>
        <dbReference type="EMBL" id="CAG2254939.1"/>
    </source>
</evidence>
<dbReference type="SUPFAM" id="SSF54160">
    <property type="entry name" value="Chromo domain-like"/>
    <property type="match status" value="1"/>
</dbReference>
<sequence>MDRYNKKTNPLYLSVGDYVYMLKEPSGPGRKLQPKYSGPFIVNAIKSPHIVNLKEPSSGKILKYDTHLDRLKIAYVRAPEPSDYFLSKVHTAEINRESDDPTTDSDSEHTEAIPPLPQTQPVVRRSTRTRKRPIRFQLSTLDTNSSDEFTTQSDTYYKVKRILSQRKINGKTEYRVQFKGEPAQNALWIPFEQLNEHTKKMVQSKPPPFAD</sequence>
<dbReference type="Proteomes" id="UP000683360">
    <property type="component" value="Unassembled WGS sequence"/>
</dbReference>
<dbReference type="Gene3D" id="2.40.50.40">
    <property type="match status" value="1"/>
</dbReference>
<feature type="region of interest" description="Disordered" evidence="1">
    <location>
        <begin position="95"/>
        <end position="131"/>
    </location>
</feature>
<dbReference type="CDD" id="cd00024">
    <property type="entry name" value="CD_CSD"/>
    <property type="match status" value="1"/>
</dbReference>
<name>A0A8S3VCA5_MYTED</name>
<evidence type="ECO:0000313" key="3">
    <source>
        <dbReference type="Proteomes" id="UP000683360"/>
    </source>
</evidence>
<reference evidence="2" key="1">
    <citation type="submission" date="2021-03" db="EMBL/GenBank/DDBJ databases">
        <authorList>
            <person name="Bekaert M."/>
        </authorList>
    </citation>
    <scope>NUCLEOTIDE SEQUENCE</scope>
</reference>
<dbReference type="InterPro" id="IPR016197">
    <property type="entry name" value="Chromo-like_dom_sf"/>
</dbReference>
<evidence type="ECO:0008006" key="4">
    <source>
        <dbReference type="Google" id="ProtNLM"/>
    </source>
</evidence>
<dbReference type="EMBL" id="CAJPWZ010003256">
    <property type="protein sequence ID" value="CAG2254939.1"/>
    <property type="molecule type" value="Genomic_DNA"/>
</dbReference>
<dbReference type="OrthoDB" id="6139737at2759"/>
<accession>A0A8S3VCA5</accession>
<organism evidence="2 3">
    <name type="scientific">Mytilus edulis</name>
    <name type="common">Blue mussel</name>
    <dbReference type="NCBI Taxonomy" id="6550"/>
    <lineage>
        <taxon>Eukaryota</taxon>
        <taxon>Metazoa</taxon>
        <taxon>Spiralia</taxon>
        <taxon>Lophotrochozoa</taxon>
        <taxon>Mollusca</taxon>
        <taxon>Bivalvia</taxon>
        <taxon>Autobranchia</taxon>
        <taxon>Pteriomorphia</taxon>
        <taxon>Mytilida</taxon>
        <taxon>Mytiloidea</taxon>
        <taxon>Mytilidae</taxon>
        <taxon>Mytilinae</taxon>
        <taxon>Mytilus</taxon>
    </lineage>
</organism>